<evidence type="ECO:0000256" key="1">
    <source>
        <dbReference type="SAM" id="MobiDB-lite"/>
    </source>
</evidence>
<dbReference type="EMBL" id="AP019621">
    <property type="protein sequence ID" value="BBJ55239.1"/>
    <property type="molecule type" value="Genomic_DNA"/>
</dbReference>
<dbReference type="AlphaFoldDB" id="A0A499W3V3"/>
<dbReference type="GO" id="GO:0005975">
    <property type="term" value="P:carbohydrate metabolic process"/>
    <property type="evidence" value="ECO:0007669"/>
    <property type="project" value="InterPro"/>
</dbReference>
<dbReference type="Pfam" id="PF03746">
    <property type="entry name" value="LamB_YcsF"/>
    <property type="match status" value="1"/>
</dbReference>
<reference evidence="2" key="1">
    <citation type="submission" date="2019-04" db="EMBL/GenBank/DDBJ databases">
        <title>Draft genome sequences of Streptomyces avermitilis MC3.</title>
        <authorList>
            <person name="Komaki H."/>
            <person name="Tamura T."/>
            <person name="Hosoyama A."/>
        </authorList>
    </citation>
    <scope>NUCLEOTIDE SEQUENCE</scope>
    <source>
        <strain evidence="2">MC3</strain>
    </source>
</reference>
<dbReference type="CDD" id="cd10787">
    <property type="entry name" value="LamB_YcsF_like"/>
    <property type="match status" value="1"/>
</dbReference>
<dbReference type="PANTHER" id="PTHR30292">
    <property type="entry name" value="UNCHARACTERIZED PROTEIN YBGL-RELATED"/>
    <property type="match status" value="1"/>
</dbReference>
<dbReference type="SUPFAM" id="SSF88713">
    <property type="entry name" value="Glycoside hydrolase/deacetylase"/>
    <property type="match status" value="1"/>
</dbReference>
<dbReference type="InterPro" id="IPR011330">
    <property type="entry name" value="Glyco_hydro/deAcase_b/a-brl"/>
</dbReference>
<dbReference type="NCBIfam" id="NF003814">
    <property type="entry name" value="PRK05406.1-3"/>
    <property type="match status" value="1"/>
</dbReference>
<sequence length="267" mass="28293">MIDLNADLGEGFGRWELTDDERLLSVVTSANVACGFHAGDAATMRRVCELAAERGVRIGAQVSYRDLAGFGRRAMDVPPAELAAEVAYQIGALEVFARAAGTRVSYVKPHGALYNRVVHDEGQAGAVVDGVRLADASLPVLGLPGSRLLEVAEKAGLPVVTEAFADRAYTEEGTLVPRGEDGAVVTDPDAVVERSVNLARLGWSTRTPGAGSRYGHAPCACTATRPARWSWPAGSGRGWRPRASAWRPSHEGTAGRRPGPARRTRLG</sequence>
<name>A0A499W3V3_STRAX</name>
<accession>A0A499W3V3</accession>
<proteinExistence type="predicted"/>
<organism evidence="2">
    <name type="scientific">Streptomyces avermitilis</name>
    <dbReference type="NCBI Taxonomy" id="33903"/>
    <lineage>
        <taxon>Bacteria</taxon>
        <taxon>Bacillati</taxon>
        <taxon>Actinomycetota</taxon>
        <taxon>Actinomycetes</taxon>
        <taxon>Kitasatosporales</taxon>
        <taxon>Streptomycetaceae</taxon>
        <taxon>Streptomyces</taxon>
    </lineage>
</organism>
<dbReference type="PANTHER" id="PTHR30292:SF0">
    <property type="entry name" value="5-OXOPROLINASE SUBUNIT A"/>
    <property type="match status" value="1"/>
</dbReference>
<dbReference type="Gene3D" id="3.20.20.370">
    <property type="entry name" value="Glycoside hydrolase/deacetylase"/>
    <property type="match status" value="1"/>
</dbReference>
<evidence type="ECO:0000313" key="2">
    <source>
        <dbReference type="EMBL" id="BBJ55239.1"/>
    </source>
</evidence>
<gene>
    <name evidence="2" type="ORF">SAVMC3_78680</name>
</gene>
<feature type="region of interest" description="Disordered" evidence="1">
    <location>
        <begin position="232"/>
        <end position="267"/>
    </location>
</feature>
<dbReference type="NCBIfam" id="NF003816">
    <property type="entry name" value="PRK05406.1-5"/>
    <property type="match status" value="1"/>
</dbReference>
<protein>
    <submittedName>
        <fullName evidence="2">Uncharacterized protein</fullName>
    </submittedName>
</protein>
<dbReference type="InterPro" id="IPR005501">
    <property type="entry name" value="LamB/YcsF/PxpA-like"/>
</dbReference>